<feature type="compositionally biased region" description="Low complexity" evidence="1">
    <location>
        <begin position="130"/>
        <end position="166"/>
    </location>
</feature>
<evidence type="ECO:0000313" key="4">
    <source>
        <dbReference type="Proteomes" id="UP000006906"/>
    </source>
</evidence>
<accession>A0A2K3E2U9</accession>
<dbReference type="Proteomes" id="UP000006906">
    <property type="component" value="Chromosome 2"/>
</dbReference>
<feature type="region of interest" description="Disordered" evidence="1">
    <location>
        <begin position="381"/>
        <end position="400"/>
    </location>
</feature>
<feature type="compositionally biased region" description="Low complexity" evidence="1">
    <location>
        <begin position="466"/>
        <end position="482"/>
    </location>
</feature>
<dbReference type="GeneID" id="5725270"/>
<dbReference type="InParanoid" id="A0A2K3E2U9"/>
<feature type="compositionally biased region" description="Acidic residues" evidence="1">
    <location>
        <begin position="1698"/>
        <end position="1710"/>
    </location>
</feature>
<dbReference type="SMART" id="SM00271">
    <property type="entry name" value="DnaJ"/>
    <property type="match status" value="1"/>
</dbReference>
<evidence type="ECO:0000256" key="1">
    <source>
        <dbReference type="SAM" id="MobiDB-lite"/>
    </source>
</evidence>
<feature type="compositionally biased region" description="Low complexity" evidence="1">
    <location>
        <begin position="56"/>
        <end position="70"/>
    </location>
</feature>
<dbReference type="EMBL" id="CM008963">
    <property type="protein sequence ID" value="PNW87094.1"/>
    <property type="molecule type" value="Genomic_DNA"/>
</dbReference>
<feature type="domain" description="J" evidence="2">
    <location>
        <begin position="1459"/>
        <end position="1555"/>
    </location>
</feature>
<dbReference type="ExpressionAtlas" id="A0A2K3E2U9">
    <property type="expression patterns" value="differential"/>
</dbReference>
<feature type="compositionally biased region" description="Low complexity" evidence="1">
    <location>
        <begin position="827"/>
        <end position="848"/>
    </location>
</feature>
<feature type="region of interest" description="Disordered" evidence="1">
    <location>
        <begin position="1639"/>
        <end position="1710"/>
    </location>
</feature>
<proteinExistence type="predicted"/>
<keyword evidence="4" id="KW-1185">Reference proteome</keyword>
<dbReference type="Gene3D" id="1.10.287.110">
    <property type="entry name" value="DnaJ domain"/>
    <property type="match status" value="1"/>
</dbReference>
<protein>
    <recommendedName>
        <fullName evidence="2">J domain-containing protein</fullName>
    </recommendedName>
</protein>
<feature type="region of interest" description="Disordered" evidence="1">
    <location>
        <begin position="761"/>
        <end position="802"/>
    </location>
</feature>
<feature type="region of interest" description="Disordered" evidence="1">
    <location>
        <begin position="827"/>
        <end position="864"/>
    </location>
</feature>
<dbReference type="Gene3D" id="1.25.40.10">
    <property type="entry name" value="Tetratricopeptide repeat domain"/>
    <property type="match status" value="2"/>
</dbReference>
<feature type="region of interest" description="Disordered" evidence="1">
    <location>
        <begin position="115"/>
        <end position="188"/>
    </location>
</feature>
<dbReference type="InterPro" id="IPR011990">
    <property type="entry name" value="TPR-like_helical_dom_sf"/>
</dbReference>
<feature type="region of interest" description="Disordered" evidence="1">
    <location>
        <begin position="971"/>
        <end position="1016"/>
    </location>
</feature>
<dbReference type="KEGG" id="cre:CHLRE_02g108800v5"/>
<dbReference type="PRINTS" id="PR00625">
    <property type="entry name" value="JDOMAIN"/>
</dbReference>
<dbReference type="Gramene" id="PNW87094">
    <property type="protein sequence ID" value="PNW87094"/>
    <property type="gene ID" value="CHLRE_02g108800v5"/>
</dbReference>
<dbReference type="InterPro" id="IPR001623">
    <property type="entry name" value="DnaJ_domain"/>
</dbReference>
<gene>
    <name evidence="3" type="ORF">CHLRE_02g108800v5</name>
</gene>
<feature type="compositionally biased region" description="Low complexity" evidence="1">
    <location>
        <begin position="489"/>
        <end position="507"/>
    </location>
</feature>
<feature type="region of interest" description="Disordered" evidence="1">
    <location>
        <begin position="1"/>
        <end position="70"/>
    </location>
</feature>
<dbReference type="InterPro" id="IPR052758">
    <property type="entry name" value="SRC_co-chaperone"/>
</dbReference>
<feature type="compositionally biased region" description="Low complexity" evidence="1">
    <location>
        <begin position="971"/>
        <end position="991"/>
    </location>
</feature>
<dbReference type="PANTHER" id="PTHR44200:SF1">
    <property type="entry name" value="DNAJ HOMOLOG SUBFAMILY C MEMBER 7"/>
    <property type="match status" value="1"/>
</dbReference>
<dbReference type="STRING" id="3055.A0A2K3E2U9"/>
<feature type="region of interest" description="Disordered" evidence="1">
    <location>
        <begin position="327"/>
        <end position="353"/>
    </location>
</feature>
<dbReference type="CDD" id="cd06257">
    <property type="entry name" value="DnaJ"/>
    <property type="match status" value="1"/>
</dbReference>
<dbReference type="Pfam" id="PF00226">
    <property type="entry name" value="DnaJ"/>
    <property type="match status" value="1"/>
</dbReference>
<dbReference type="RefSeq" id="XP_042927476.1">
    <property type="nucleotide sequence ID" value="XM_043059842.1"/>
</dbReference>
<feature type="compositionally biased region" description="Basic residues" evidence="1">
    <location>
        <begin position="914"/>
        <end position="926"/>
    </location>
</feature>
<evidence type="ECO:0000259" key="2">
    <source>
        <dbReference type="PROSITE" id="PS50076"/>
    </source>
</evidence>
<dbReference type="SMART" id="SM00028">
    <property type="entry name" value="TPR"/>
    <property type="match status" value="3"/>
</dbReference>
<feature type="compositionally biased region" description="Low complexity" evidence="1">
    <location>
        <begin position="774"/>
        <end position="793"/>
    </location>
</feature>
<dbReference type="PANTHER" id="PTHR44200">
    <property type="entry name" value="DNAJ HOMOLOG SUBFAMILY C MEMBER 7"/>
    <property type="match status" value="1"/>
</dbReference>
<dbReference type="InterPro" id="IPR036869">
    <property type="entry name" value="J_dom_sf"/>
</dbReference>
<feature type="compositionally biased region" description="Low complexity" evidence="1">
    <location>
        <begin position="515"/>
        <end position="529"/>
    </location>
</feature>
<dbReference type="OrthoDB" id="10250354at2759"/>
<dbReference type="InterPro" id="IPR019734">
    <property type="entry name" value="TPR_rpt"/>
</dbReference>
<dbReference type="PaxDb" id="3055-EDP07648"/>
<organism evidence="3 4">
    <name type="scientific">Chlamydomonas reinhardtii</name>
    <name type="common">Chlamydomonas smithii</name>
    <dbReference type="NCBI Taxonomy" id="3055"/>
    <lineage>
        <taxon>Eukaryota</taxon>
        <taxon>Viridiplantae</taxon>
        <taxon>Chlorophyta</taxon>
        <taxon>core chlorophytes</taxon>
        <taxon>Chlorophyceae</taxon>
        <taxon>CS clade</taxon>
        <taxon>Chlamydomonadales</taxon>
        <taxon>Chlamydomonadaceae</taxon>
        <taxon>Chlamydomonas</taxon>
    </lineage>
</organism>
<feature type="region of interest" description="Disordered" evidence="1">
    <location>
        <begin position="900"/>
        <end position="936"/>
    </location>
</feature>
<dbReference type="SUPFAM" id="SSF46565">
    <property type="entry name" value="Chaperone J-domain"/>
    <property type="match status" value="1"/>
</dbReference>
<feature type="compositionally biased region" description="Low complexity" evidence="1">
    <location>
        <begin position="327"/>
        <end position="347"/>
    </location>
</feature>
<dbReference type="PROSITE" id="PS50076">
    <property type="entry name" value="DNAJ_2"/>
    <property type="match status" value="1"/>
</dbReference>
<evidence type="ECO:0000313" key="3">
    <source>
        <dbReference type="EMBL" id="PNW87094.1"/>
    </source>
</evidence>
<feature type="compositionally biased region" description="Gly residues" evidence="1">
    <location>
        <begin position="1670"/>
        <end position="1681"/>
    </location>
</feature>
<name>A0A2K3E2U9_CHLRE</name>
<reference evidence="3 4" key="1">
    <citation type="journal article" date="2007" name="Science">
        <title>The Chlamydomonas genome reveals the evolution of key animal and plant functions.</title>
        <authorList>
            <person name="Merchant S.S."/>
            <person name="Prochnik S.E."/>
            <person name="Vallon O."/>
            <person name="Harris E.H."/>
            <person name="Karpowicz S.J."/>
            <person name="Witman G.B."/>
            <person name="Terry A."/>
            <person name="Salamov A."/>
            <person name="Fritz-Laylin L.K."/>
            <person name="Marechal-Drouard L."/>
            <person name="Marshall W.F."/>
            <person name="Qu L.H."/>
            <person name="Nelson D.R."/>
            <person name="Sanderfoot A.A."/>
            <person name="Spalding M.H."/>
            <person name="Kapitonov V.V."/>
            <person name="Ren Q."/>
            <person name="Ferris P."/>
            <person name="Lindquist E."/>
            <person name="Shapiro H."/>
            <person name="Lucas S.M."/>
            <person name="Grimwood J."/>
            <person name="Schmutz J."/>
            <person name="Cardol P."/>
            <person name="Cerutti H."/>
            <person name="Chanfreau G."/>
            <person name="Chen C.L."/>
            <person name="Cognat V."/>
            <person name="Croft M.T."/>
            <person name="Dent R."/>
            <person name="Dutcher S."/>
            <person name="Fernandez E."/>
            <person name="Fukuzawa H."/>
            <person name="Gonzalez-Ballester D."/>
            <person name="Gonzalez-Halphen D."/>
            <person name="Hallmann A."/>
            <person name="Hanikenne M."/>
            <person name="Hippler M."/>
            <person name="Inwood W."/>
            <person name="Jabbari K."/>
            <person name="Kalanon M."/>
            <person name="Kuras R."/>
            <person name="Lefebvre P.A."/>
            <person name="Lemaire S.D."/>
            <person name="Lobanov A.V."/>
            <person name="Lohr M."/>
            <person name="Manuell A."/>
            <person name="Meier I."/>
            <person name="Mets L."/>
            <person name="Mittag M."/>
            <person name="Mittelmeier T."/>
            <person name="Moroney J.V."/>
            <person name="Moseley J."/>
            <person name="Napoli C."/>
            <person name="Nedelcu A.M."/>
            <person name="Niyogi K."/>
            <person name="Novoselov S.V."/>
            <person name="Paulsen I.T."/>
            <person name="Pazour G."/>
            <person name="Purton S."/>
            <person name="Ral J.P."/>
            <person name="Riano-Pachon D.M."/>
            <person name="Riekhof W."/>
            <person name="Rymarquis L."/>
            <person name="Schroda M."/>
            <person name="Stern D."/>
            <person name="Umen J."/>
            <person name="Willows R."/>
            <person name="Wilson N."/>
            <person name="Zimmer S.L."/>
            <person name="Allmer J."/>
            <person name="Balk J."/>
            <person name="Bisova K."/>
            <person name="Chen C.J."/>
            <person name="Elias M."/>
            <person name="Gendler K."/>
            <person name="Hauser C."/>
            <person name="Lamb M.R."/>
            <person name="Ledford H."/>
            <person name="Long J.C."/>
            <person name="Minagawa J."/>
            <person name="Page M.D."/>
            <person name="Pan J."/>
            <person name="Pootakham W."/>
            <person name="Roje S."/>
            <person name="Rose A."/>
            <person name="Stahlberg E."/>
            <person name="Terauchi A.M."/>
            <person name="Yang P."/>
            <person name="Ball S."/>
            <person name="Bowler C."/>
            <person name="Dieckmann C.L."/>
            <person name="Gladyshev V.N."/>
            <person name="Green P."/>
            <person name="Jorgensen R."/>
            <person name="Mayfield S."/>
            <person name="Mueller-Roeber B."/>
            <person name="Rajamani S."/>
            <person name="Sayre R.T."/>
            <person name="Brokstein P."/>
            <person name="Dubchak I."/>
            <person name="Goodstein D."/>
            <person name="Hornick L."/>
            <person name="Huang Y.W."/>
            <person name="Jhaveri J."/>
            <person name="Luo Y."/>
            <person name="Martinez D."/>
            <person name="Ngau W.C."/>
            <person name="Otillar B."/>
            <person name="Poliakov A."/>
            <person name="Porter A."/>
            <person name="Szajkowski L."/>
            <person name="Werner G."/>
            <person name="Zhou K."/>
            <person name="Grigoriev I.V."/>
            <person name="Rokhsar D.S."/>
            <person name="Grossman A.R."/>
        </authorList>
    </citation>
    <scope>NUCLEOTIDE SEQUENCE [LARGE SCALE GENOMIC DNA]</scope>
    <source>
        <strain evidence="4">CC-503</strain>
    </source>
</reference>
<dbReference type="SUPFAM" id="SSF48452">
    <property type="entry name" value="TPR-like"/>
    <property type="match status" value="2"/>
</dbReference>
<feature type="compositionally biased region" description="Low complexity" evidence="1">
    <location>
        <begin position="927"/>
        <end position="936"/>
    </location>
</feature>
<feature type="region of interest" description="Disordered" evidence="1">
    <location>
        <begin position="442"/>
        <end position="529"/>
    </location>
</feature>
<sequence>MLGQQQVPSAPTAGGFSLGQAGVGASPNRKAASTRGRSSVASRIPLKPASANAPVPAWSQAPSAGASSGSATAALGLGSALLPQQAAQPAAQPGPAFAAVPVPALGVKFAVGAASGQPVGLGTPRGNRPRTSSATARRGATSSSVGTSGASADAPTGTGAAAAGAGTAPGGGAPAATPGSVPPFSPIALTPMDGTTYLRQFGGGLGGGAPASGAGASVRSGLSPMDITPQGSVGSAASAASNMFVLSPLAGGFGASAGAQQGGGSVNGGGPTAMPISPMPFQGFAAAAGAPPTPTPMFTAGVVPAPAAARPHAAAPAVPAPAFVVGTSASSGTSSSGGTASSAGGAAKPPIQIHMPGARDVADMFTAAAAASTASTAAAFSATGGTSTSSGGAAPVRPASAAAPAQPTAATAAAVFGAAGKKPGAEAAGACAGPGGVPAGASFRSGGSSSDLQPPKDSSAKLSREPSGSSKPANGSSSWAHVPVPPAAAPATAPDAPSRTAPAAAPAPAAPAAPAPASQPAASGSSASDALSTRVYQECYAEMRGRALTGGSASAAAEATARSVAARAVELMSAAPTTRMLVEKLIESGSCADVMIKAALDMPEPAKAADTAAAAAPPLAAPVAAATPPQQAEAGGPGRAEAAVESMLKEMKLEDQRTAGIAGTAAAPSISGSAGSPLSVPFVFAAPPGGNSSSASTCSAAPAPAPAAAAMPPAAADPAPAPAAAAAAGMASGPGPQPAVHTHVPFVFGSTGGGAAAPAAPAFTFGGSPPPGAAKPATSSSSTGGGIPFTFGGRSPAAAAEQARPSTSNVFAAAAATSAAAFATAGTTRPASAVAAGGGTSRSSGAAGQVPPVSSSSGWTNVPRAPATSAAAESVKFNVGAAAAGGVGGAAFAGAGEGAAAAGVSGTTPGRASAKGRAKVTPRKGRAPSASATSAGGAASAATAGAAAQTSSVALGGGSAFNAAASTAAPATSSATSASASRAGTATASTAEQPQRSGASFSQQQQQQQQAGDNMPSVQAVRLKRTADEKKQQGNAKYEQNDFRTAERWYTEAIDLLEQQLPGLGLSEQQAAALFPNLKTEVAVLYSNRSGARLMTSKPHSALADALKAMALDGKFLRAASRAATCHCRLGNFSAAHRVVETAMERVSLGSPHYQDICKKLHEVVDLGSKARAATAAAVAAAGNGGRDKLQEAADALAAIRDQVAYCDVVAAARAVLALRLGAAADALALVAPHPEVPPAERAAPWRLWLVAQARFFKGDLQEALTTCRELQLQLQAKGGAAEADTSSGAAAAAYTTAAHVAVPPAAALGELADAIQQLIKLKEDGNAAFKASKHAEASEIYSKALSSGACPPAFASVLHANRAAAAQGLGQLADAVADCGRARALDPTYYKASARLAGLMLELRRPENAQGLLESLTKLAGGDKDKDKEVGPSATELEAIKGRLTEAKAAVSWQKTPHHYKLLGLTNTCSEEEVRKAYRRLALKHHPDKAMSAVKVALTVPGAAGASPYSGPLAAASELEARVRDEAAWLFNFINQAHEELSDKARRRKVDQLLEVEQPPAARYGAGSAYSSNPYSNAFGSAGGSRYGGYGGFYDPSSYFYRAAPTGAGAQRARTGAGAAGGASSGYGYGGSYGGARPAGARPPAGGSAGGAAGAARGGGGSRPTHTAGSGGGNYGGYTGRAGAAGTAGQRKWWEGTDSDDEDQDAYHF</sequence>
<feature type="compositionally biased region" description="Polar residues" evidence="1">
    <location>
        <begin position="992"/>
        <end position="1002"/>
    </location>
</feature>
<feature type="region of interest" description="Disordered" evidence="1">
    <location>
        <begin position="691"/>
        <end position="720"/>
    </location>
</feature>
<feature type="compositionally biased region" description="Gly residues" evidence="1">
    <location>
        <begin position="1648"/>
        <end position="1663"/>
    </location>
</feature>